<evidence type="ECO:0000256" key="1">
    <source>
        <dbReference type="ARBA" id="ARBA00001946"/>
    </source>
</evidence>
<evidence type="ECO:0000313" key="18">
    <source>
        <dbReference type="Proteomes" id="UP001303473"/>
    </source>
</evidence>
<dbReference type="GO" id="GO:0046872">
    <property type="term" value="F:metal ion binding"/>
    <property type="evidence" value="ECO:0007669"/>
    <property type="project" value="UniProtKB-UniRule"/>
</dbReference>
<feature type="compositionally biased region" description="Acidic residues" evidence="15">
    <location>
        <begin position="308"/>
        <end position="318"/>
    </location>
</feature>
<evidence type="ECO:0000256" key="3">
    <source>
        <dbReference type="ARBA" id="ARBA00010015"/>
    </source>
</evidence>
<dbReference type="Pfam" id="PF21136">
    <property type="entry name" value="WHD_MUS81"/>
    <property type="match status" value="1"/>
</dbReference>
<evidence type="ECO:0000313" key="17">
    <source>
        <dbReference type="EMBL" id="KAK3941505.1"/>
    </source>
</evidence>
<evidence type="ECO:0000256" key="5">
    <source>
        <dbReference type="ARBA" id="ARBA00022723"/>
    </source>
</evidence>
<keyword evidence="12 14" id="KW-0539">Nucleus</keyword>
<dbReference type="InterPro" id="IPR036388">
    <property type="entry name" value="WH-like_DNA-bd_sf"/>
</dbReference>
<feature type="region of interest" description="Disordered" evidence="15">
    <location>
        <begin position="287"/>
        <end position="320"/>
    </location>
</feature>
<dbReference type="GO" id="GO:0006308">
    <property type="term" value="P:DNA catabolic process"/>
    <property type="evidence" value="ECO:0007669"/>
    <property type="project" value="UniProtKB-UniRule"/>
</dbReference>
<feature type="region of interest" description="Disordered" evidence="15">
    <location>
        <begin position="78"/>
        <end position="114"/>
    </location>
</feature>
<dbReference type="PANTHER" id="PTHR13451">
    <property type="entry name" value="CLASS II CROSSOVER JUNCTION ENDONUCLEASE MUS81"/>
    <property type="match status" value="1"/>
</dbReference>
<evidence type="ECO:0000256" key="4">
    <source>
        <dbReference type="ARBA" id="ARBA00022722"/>
    </source>
</evidence>
<comment type="function">
    <text evidence="14">Interacts with EME1 to form a DNA structure-specific endonuclease with substrate preference for branched DNA structures with a 5'-end at the branch nick. Typical substrates include 3'-flap structures, D-loops, replication forks and nicked Holliday junctions. May be required in mitosis for the processing of stalled or collapsed replication fork intermediates. May be required in meiosis for the repair of meiosis-specific double strand breaks subsequent to single-end invasion (SEI).</text>
</comment>
<comment type="subunit">
    <text evidence="14">Interacts with EME1.</text>
</comment>
<keyword evidence="8 14" id="KW-0378">Hydrolase</keyword>
<proteinExistence type="inferred from homology"/>
<comment type="caution">
    <text evidence="17">The sequence shown here is derived from an EMBL/GenBank/DDBJ whole genome shotgun (WGS) entry which is preliminary data.</text>
</comment>
<dbReference type="GO" id="GO:0000712">
    <property type="term" value="P:resolution of meiotic recombination intermediates"/>
    <property type="evidence" value="ECO:0007669"/>
    <property type="project" value="TreeGrafter"/>
</dbReference>
<dbReference type="GO" id="GO:0000727">
    <property type="term" value="P:double-strand break repair via break-induced replication"/>
    <property type="evidence" value="ECO:0007669"/>
    <property type="project" value="UniProtKB-UniRule"/>
</dbReference>
<keyword evidence="11 14" id="KW-0234">DNA repair</keyword>
<name>A0AAN6N9X0_9PEZI</name>
<keyword evidence="6 14" id="KW-0255">Endonuclease</keyword>
<evidence type="ECO:0000256" key="10">
    <source>
        <dbReference type="ARBA" id="ARBA00023172"/>
    </source>
</evidence>
<evidence type="ECO:0000256" key="7">
    <source>
        <dbReference type="ARBA" id="ARBA00022763"/>
    </source>
</evidence>
<comment type="similarity">
    <text evidence="3 14">Belongs to the XPF family.</text>
</comment>
<dbReference type="PANTHER" id="PTHR13451:SF0">
    <property type="entry name" value="CROSSOVER JUNCTION ENDONUCLEASE MUS81"/>
    <property type="match status" value="1"/>
</dbReference>
<dbReference type="CDD" id="cd20074">
    <property type="entry name" value="XPF_nuclease_Mus81"/>
    <property type="match status" value="1"/>
</dbReference>
<evidence type="ECO:0000256" key="8">
    <source>
        <dbReference type="ARBA" id="ARBA00022801"/>
    </source>
</evidence>
<keyword evidence="4 14" id="KW-0540">Nuclease</keyword>
<dbReference type="InterPro" id="IPR011335">
    <property type="entry name" value="Restrct_endonuc-II-like"/>
</dbReference>
<feature type="region of interest" description="Disordered" evidence="15">
    <location>
        <begin position="218"/>
        <end position="266"/>
    </location>
</feature>
<dbReference type="FunFam" id="1.10.150.110:FF:000001">
    <property type="entry name" value="Putative Crossover junction endonuclease MUS81"/>
    <property type="match status" value="1"/>
</dbReference>
<dbReference type="Proteomes" id="UP001303473">
    <property type="component" value="Unassembled WGS sequence"/>
</dbReference>
<evidence type="ECO:0000256" key="14">
    <source>
        <dbReference type="RuleBase" id="RU369042"/>
    </source>
</evidence>
<evidence type="ECO:0000256" key="2">
    <source>
        <dbReference type="ARBA" id="ARBA00004123"/>
    </source>
</evidence>
<keyword evidence="7 14" id="KW-0227">DNA damage</keyword>
<dbReference type="InterPro" id="IPR047416">
    <property type="entry name" value="XPF_nuclease_Mus81"/>
</dbReference>
<evidence type="ECO:0000256" key="12">
    <source>
        <dbReference type="ARBA" id="ARBA00023242"/>
    </source>
</evidence>
<dbReference type="SUPFAM" id="SSF47802">
    <property type="entry name" value="DNA polymerase beta, N-terminal domain-like"/>
    <property type="match status" value="1"/>
</dbReference>
<keyword evidence="10 14" id="KW-0233">DNA recombination</keyword>
<dbReference type="Gene3D" id="1.10.150.670">
    <property type="entry name" value="Crossover junction endonuclease EME1, DNA-binding domain"/>
    <property type="match status" value="1"/>
</dbReference>
<dbReference type="EC" id="3.1.22.-" evidence="14"/>
<keyword evidence="13" id="KW-0469">Meiosis</keyword>
<dbReference type="InterPro" id="IPR042530">
    <property type="entry name" value="EME1/EME2_C"/>
</dbReference>
<dbReference type="InterPro" id="IPR027421">
    <property type="entry name" value="DNA_pol_lamdba_lyase_dom_sf"/>
</dbReference>
<dbReference type="FunFam" id="1.10.10.10:FF:000307">
    <property type="entry name" value="Crossover junction endonuclease MUS81"/>
    <property type="match status" value="1"/>
</dbReference>
<reference evidence="18" key="1">
    <citation type="journal article" date="2023" name="Mol. Phylogenet. Evol.">
        <title>Genome-scale phylogeny and comparative genomics of the fungal order Sordariales.</title>
        <authorList>
            <person name="Hensen N."/>
            <person name="Bonometti L."/>
            <person name="Westerberg I."/>
            <person name="Brannstrom I.O."/>
            <person name="Guillou S."/>
            <person name="Cros-Aarteil S."/>
            <person name="Calhoun S."/>
            <person name="Haridas S."/>
            <person name="Kuo A."/>
            <person name="Mondo S."/>
            <person name="Pangilinan J."/>
            <person name="Riley R."/>
            <person name="LaButti K."/>
            <person name="Andreopoulos B."/>
            <person name="Lipzen A."/>
            <person name="Chen C."/>
            <person name="Yan M."/>
            <person name="Daum C."/>
            <person name="Ng V."/>
            <person name="Clum A."/>
            <person name="Steindorff A."/>
            <person name="Ohm R.A."/>
            <person name="Martin F."/>
            <person name="Silar P."/>
            <person name="Natvig D.O."/>
            <person name="Lalanne C."/>
            <person name="Gautier V."/>
            <person name="Ament-Velasquez S.L."/>
            <person name="Kruys A."/>
            <person name="Hutchinson M.I."/>
            <person name="Powell A.J."/>
            <person name="Barry K."/>
            <person name="Miller A.N."/>
            <person name="Grigoriev I.V."/>
            <person name="Debuchy R."/>
            <person name="Gladieux P."/>
            <person name="Hiltunen Thoren M."/>
            <person name="Johannesson H."/>
        </authorList>
    </citation>
    <scope>NUCLEOTIDE SEQUENCE [LARGE SCALE GENOMIC DNA]</scope>
    <source>
        <strain evidence="18">CBS 340.73</strain>
    </source>
</reference>
<keyword evidence="5 14" id="KW-0479">Metal-binding</keyword>
<dbReference type="GO" id="GO:0005634">
    <property type="term" value="C:nucleus"/>
    <property type="evidence" value="ECO:0007669"/>
    <property type="project" value="UniProtKB-SubCell"/>
</dbReference>
<dbReference type="GO" id="GO:0048476">
    <property type="term" value="C:Holliday junction resolvase complex"/>
    <property type="evidence" value="ECO:0007669"/>
    <property type="project" value="UniProtKB-UniRule"/>
</dbReference>
<dbReference type="GO" id="GO:0048257">
    <property type="term" value="F:3'-flap endonuclease activity"/>
    <property type="evidence" value="ECO:0007669"/>
    <property type="project" value="TreeGrafter"/>
</dbReference>
<dbReference type="InterPro" id="IPR047417">
    <property type="entry name" value="WHD_MUS81"/>
</dbReference>
<dbReference type="InterPro" id="IPR033309">
    <property type="entry name" value="Mus81"/>
</dbReference>
<feature type="domain" description="ERCC4" evidence="16">
    <location>
        <begin position="339"/>
        <end position="445"/>
    </location>
</feature>
<keyword evidence="18" id="KW-1185">Reference proteome</keyword>
<dbReference type="InterPro" id="IPR010996">
    <property type="entry name" value="HHH_MUS81"/>
</dbReference>
<keyword evidence="9 14" id="KW-0460">Magnesium</keyword>
<sequence length="631" mass="71019">MAHNSYRNPLLLDFVKEWWDTARERNSKGAIVYKKAYESLKACPIPFQHPSALVCLQGWGDGLCKKLTAQLEKHCKDNGLPMPKRAGAKKRASDALGLVDDDADESPQPPPKKIRKAKAYVPAYRSGAYAIVLALSKLDQDGRSGLTKGELIEEAQKHCDSSFTAPSDPTKFYTAWASMKTLTQKEFVYERGRPSKRYLLTDEGWEVAKRIRENAVARGDIPAEPAAPSTSREPSVSRTRPDLGPGRVLGPGPSAGQGPAAVSLPPPARSAASLVFLDDDDDDDYFDNDDDALFVDQRGAQGRRDEEQTTADDSDVREDESAIPTFTPIRLSPGSFTVELMLDVREVRAKTDRDYMQEELTKKGIKPIMKALEVGDCLWVAKCNDPEFLARQGIEGSELVLDWIVERKRLDDLIESLKDGRYHEQKFRLRRSGIQNVIYLIEEISIDPVRFGRHEEGVQTAIAQMQVVNGYFVKRTQKMDDTIRYLASMTRLLKKIYENKPLNIIPTKVLTDKNYLPLLQHLRQTQPNVSHHIAYPAFASLASKSDMMTLRDVYLKMLMCTRGVTGEKAIEIQKRWKTPYDLIKAYQRFGSDEAGKKAKINLIMNELSHLVGRKKFGKAVSQKVAEVWGDL</sequence>
<organism evidence="17 18">
    <name type="scientific">Diplogelasinospora grovesii</name>
    <dbReference type="NCBI Taxonomy" id="303347"/>
    <lineage>
        <taxon>Eukaryota</taxon>
        <taxon>Fungi</taxon>
        <taxon>Dikarya</taxon>
        <taxon>Ascomycota</taxon>
        <taxon>Pezizomycotina</taxon>
        <taxon>Sordariomycetes</taxon>
        <taxon>Sordariomycetidae</taxon>
        <taxon>Sordariales</taxon>
        <taxon>Diplogelasinosporaceae</taxon>
        <taxon>Diplogelasinospora</taxon>
    </lineage>
</organism>
<evidence type="ECO:0000259" key="16">
    <source>
        <dbReference type="SMART" id="SM00891"/>
    </source>
</evidence>
<dbReference type="Pfam" id="PF02732">
    <property type="entry name" value="ERCC4"/>
    <property type="match status" value="1"/>
</dbReference>
<dbReference type="EMBL" id="MU853782">
    <property type="protein sequence ID" value="KAK3941505.1"/>
    <property type="molecule type" value="Genomic_DNA"/>
</dbReference>
<dbReference type="FunFam" id="3.40.50.10130:FF:000003">
    <property type="entry name" value="Crossover junction endonuclease MUS81"/>
    <property type="match status" value="1"/>
</dbReference>
<dbReference type="GO" id="GO:0031573">
    <property type="term" value="P:mitotic intra-S DNA damage checkpoint signaling"/>
    <property type="evidence" value="ECO:0007669"/>
    <property type="project" value="TreeGrafter"/>
</dbReference>
<evidence type="ECO:0000256" key="11">
    <source>
        <dbReference type="ARBA" id="ARBA00023204"/>
    </source>
</evidence>
<dbReference type="Gene3D" id="1.10.10.10">
    <property type="entry name" value="Winged helix-like DNA-binding domain superfamily/Winged helix DNA-binding domain"/>
    <property type="match status" value="1"/>
</dbReference>
<dbReference type="InterPro" id="IPR006166">
    <property type="entry name" value="ERCC4_domain"/>
</dbReference>
<dbReference type="CDD" id="cd21036">
    <property type="entry name" value="WH_MUS81"/>
    <property type="match status" value="1"/>
</dbReference>
<dbReference type="GO" id="GO:0031297">
    <property type="term" value="P:replication fork processing"/>
    <property type="evidence" value="ECO:0007669"/>
    <property type="project" value="UniProtKB-ARBA"/>
</dbReference>
<comment type="cofactor">
    <cofactor evidence="1 14">
        <name>Mg(2+)</name>
        <dbReference type="ChEBI" id="CHEBI:18420"/>
    </cofactor>
</comment>
<accession>A0AAN6N9X0</accession>
<dbReference type="SMART" id="SM00891">
    <property type="entry name" value="ERCC4"/>
    <property type="match status" value="1"/>
</dbReference>
<dbReference type="GO" id="GO:0003677">
    <property type="term" value="F:DNA binding"/>
    <property type="evidence" value="ECO:0007669"/>
    <property type="project" value="UniProtKB-UniRule"/>
</dbReference>
<feature type="compositionally biased region" description="Polar residues" evidence="15">
    <location>
        <begin position="228"/>
        <end position="238"/>
    </location>
</feature>
<dbReference type="Pfam" id="PF14716">
    <property type="entry name" value="HHH_8"/>
    <property type="match status" value="1"/>
</dbReference>
<protein>
    <recommendedName>
        <fullName evidence="14">Crossover junction endonuclease MUS81</fullName>
        <ecNumber evidence="14">3.1.22.-</ecNumber>
    </recommendedName>
</protein>
<dbReference type="SUPFAM" id="SSF52980">
    <property type="entry name" value="Restriction endonuclease-like"/>
    <property type="match status" value="1"/>
</dbReference>
<gene>
    <name evidence="17" type="ORF">QBC46DRAFT_382356</name>
</gene>
<dbReference type="GO" id="GO:0008821">
    <property type="term" value="F:crossover junction DNA endonuclease activity"/>
    <property type="evidence" value="ECO:0007669"/>
    <property type="project" value="UniProtKB-UniRule"/>
</dbReference>
<evidence type="ECO:0000256" key="6">
    <source>
        <dbReference type="ARBA" id="ARBA00022759"/>
    </source>
</evidence>
<evidence type="ECO:0000256" key="9">
    <source>
        <dbReference type="ARBA" id="ARBA00022842"/>
    </source>
</evidence>
<comment type="subcellular location">
    <subcellularLocation>
        <location evidence="2 14">Nucleus</location>
    </subcellularLocation>
</comment>
<dbReference type="Gene3D" id="3.40.50.10130">
    <property type="match status" value="1"/>
</dbReference>
<dbReference type="Gene3D" id="1.10.150.110">
    <property type="entry name" value="DNA polymerase beta, N-terminal domain-like"/>
    <property type="match status" value="1"/>
</dbReference>
<dbReference type="AlphaFoldDB" id="A0AAN6N9X0"/>
<evidence type="ECO:0000256" key="13">
    <source>
        <dbReference type="ARBA" id="ARBA00023254"/>
    </source>
</evidence>
<evidence type="ECO:0000256" key="15">
    <source>
        <dbReference type="SAM" id="MobiDB-lite"/>
    </source>
</evidence>